<feature type="region of interest" description="Disordered" evidence="6">
    <location>
        <begin position="1"/>
        <end position="20"/>
    </location>
</feature>
<dbReference type="PROSITE" id="PS50977">
    <property type="entry name" value="HTH_TETR_2"/>
    <property type="match status" value="1"/>
</dbReference>
<dbReference type="Pfam" id="PF02909">
    <property type="entry name" value="TetR_C_1"/>
    <property type="match status" value="1"/>
</dbReference>
<feature type="domain" description="HTH tetR-type" evidence="7">
    <location>
        <begin position="21"/>
        <end position="81"/>
    </location>
</feature>
<dbReference type="GO" id="GO:0003700">
    <property type="term" value="F:DNA-binding transcription factor activity"/>
    <property type="evidence" value="ECO:0007669"/>
    <property type="project" value="TreeGrafter"/>
</dbReference>
<feature type="DNA-binding region" description="H-T-H motif" evidence="5">
    <location>
        <begin position="44"/>
        <end position="63"/>
    </location>
</feature>
<dbReference type="InterPro" id="IPR009057">
    <property type="entry name" value="Homeodomain-like_sf"/>
</dbReference>
<dbReference type="InterPro" id="IPR004111">
    <property type="entry name" value="Repressor_TetR_C"/>
</dbReference>
<comment type="caution">
    <text evidence="8">The sequence shown here is derived from an EMBL/GenBank/DDBJ whole genome shotgun (WGS) entry which is preliminary data.</text>
</comment>
<evidence type="ECO:0000259" key="7">
    <source>
        <dbReference type="PROSITE" id="PS50977"/>
    </source>
</evidence>
<dbReference type="EMBL" id="QZEY01000008">
    <property type="protein sequence ID" value="RJL30937.1"/>
    <property type="molecule type" value="Genomic_DNA"/>
</dbReference>
<gene>
    <name evidence="8" type="ORF">D5H75_21855</name>
</gene>
<dbReference type="GO" id="GO:0046677">
    <property type="term" value="P:response to antibiotic"/>
    <property type="evidence" value="ECO:0007669"/>
    <property type="project" value="InterPro"/>
</dbReference>
<dbReference type="InterPro" id="IPR036271">
    <property type="entry name" value="Tet_transcr_reg_TetR-rel_C_sf"/>
</dbReference>
<dbReference type="InterPro" id="IPR050109">
    <property type="entry name" value="HTH-type_TetR-like_transc_reg"/>
</dbReference>
<keyword evidence="1" id="KW-0678">Repressor</keyword>
<dbReference type="InterPro" id="IPR003012">
    <property type="entry name" value="Tet_transcr_reg_TetR"/>
</dbReference>
<protein>
    <submittedName>
        <fullName evidence="8">TetR/AcrR family transcriptional regulator</fullName>
    </submittedName>
</protein>
<feature type="compositionally biased region" description="Pro residues" evidence="6">
    <location>
        <begin position="1"/>
        <end position="10"/>
    </location>
</feature>
<dbReference type="PRINTS" id="PR00400">
    <property type="entry name" value="TETREPRESSOR"/>
</dbReference>
<evidence type="ECO:0000256" key="4">
    <source>
        <dbReference type="ARBA" id="ARBA00023163"/>
    </source>
</evidence>
<dbReference type="RefSeq" id="WP_119928360.1">
    <property type="nucleotide sequence ID" value="NZ_QZEY01000008.1"/>
</dbReference>
<dbReference type="Proteomes" id="UP000265768">
    <property type="component" value="Unassembled WGS sequence"/>
</dbReference>
<name>A0A3A4AYK0_9ACTN</name>
<evidence type="ECO:0000313" key="8">
    <source>
        <dbReference type="EMBL" id="RJL30937.1"/>
    </source>
</evidence>
<dbReference type="SUPFAM" id="SSF46689">
    <property type="entry name" value="Homeodomain-like"/>
    <property type="match status" value="1"/>
</dbReference>
<dbReference type="GO" id="GO:0045892">
    <property type="term" value="P:negative regulation of DNA-templated transcription"/>
    <property type="evidence" value="ECO:0007669"/>
    <property type="project" value="InterPro"/>
</dbReference>
<evidence type="ECO:0000256" key="5">
    <source>
        <dbReference type="PROSITE-ProRule" id="PRU00335"/>
    </source>
</evidence>
<keyword evidence="2" id="KW-0805">Transcription regulation</keyword>
<evidence type="ECO:0000256" key="3">
    <source>
        <dbReference type="ARBA" id="ARBA00023125"/>
    </source>
</evidence>
<dbReference type="PRINTS" id="PR00455">
    <property type="entry name" value="HTHTETR"/>
</dbReference>
<keyword evidence="9" id="KW-1185">Reference proteome</keyword>
<dbReference type="SUPFAM" id="SSF48498">
    <property type="entry name" value="Tetracyclin repressor-like, C-terminal domain"/>
    <property type="match status" value="1"/>
</dbReference>
<evidence type="ECO:0000313" key="9">
    <source>
        <dbReference type="Proteomes" id="UP000265768"/>
    </source>
</evidence>
<dbReference type="OrthoDB" id="329481at2"/>
<dbReference type="Pfam" id="PF00440">
    <property type="entry name" value="TetR_N"/>
    <property type="match status" value="1"/>
</dbReference>
<dbReference type="InterPro" id="IPR001647">
    <property type="entry name" value="HTH_TetR"/>
</dbReference>
<dbReference type="Gene3D" id="1.10.357.10">
    <property type="entry name" value="Tetracycline Repressor, domain 2"/>
    <property type="match status" value="1"/>
</dbReference>
<sequence>MSDVPVPPWRTTPKSGQARKPLSQDVILRAALRILAEEGLEGVSMRRVAQELHTGPASLYAHFANKDELLEMMFDHVLGEVRVPEEGEGDWTAKLKAIAWEVRRVLISHGDIAQVGLAVVPLGPNGLRLSEAMLGVLREAGIPDQQVAWAADRLSLYITADAFEVSYEARRGRGSPEEIAAYYAGVIQYFRSLPPDRFPHTTALVGPLGQGDDETRFEFGLDLFIRGLSTYIPADGGTS</sequence>
<proteinExistence type="predicted"/>
<keyword evidence="3 5" id="KW-0238">DNA-binding</keyword>
<dbReference type="GO" id="GO:0000976">
    <property type="term" value="F:transcription cis-regulatory region binding"/>
    <property type="evidence" value="ECO:0007669"/>
    <property type="project" value="TreeGrafter"/>
</dbReference>
<accession>A0A3A4AYK0</accession>
<evidence type="ECO:0000256" key="6">
    <source>
        <dbReference type="SAM" id="MobiDB-lite"/>
    </source>
</evidence>
<evidence type="ECO:0000256" key="1">
    <source>
        <dbReference type="ARBA" id="ARBA00022491"/>
    </source>
</evidence>
<dbReference type="PANTHER" id="PTHR30055:SF151">
    <property type="entry name" value="TRANSCRIPTIONAL REGULATORY PROTEIN"/>
    <property type="match status" value="1"/>
</dbReference>
<dbReference type="AlphaFoldDB" id="A0A3A4AYK0"/>
<keyword evidence="4" id="KW-0804">Transcription</keyword>
<dbReference type="PANTHER" id="PTHR30055">
    <property type="entry name" value="HTH-TYPE TRANSCRIPTIONAL REGULATOR RUTR"/>
    <property type="match status" value="1"/>
</dbReference>
<reference evidence="8 9" key="1">
    <citation type="submission" date="2018-09" db="EMBL/GenBank/DDBJ databases">
        <title>YIM 75507 draft genome.</title>
        <authorList>
            <person name="Tang S."/>
            <person name="Feng Y."/>
        </authorList>
    </citation>
    <scope>NUCLEOTIDE SEQUENCE [LARGE SCALE GENOMIC DNA]</scope>
    <source>
        <strain evidence="8 9">YIM 75507</strain>
    </source>
</reference>
<organism evidence="8 9">
    <name type="scientific">Bailinhaonella thermotolerans</name>
    <dbReference type="NCBI Taxonomy" id="1070861"/>
    <lineage>
        <taxon>Bacteria</taxon>
        <taxon>Bacillati</taxon>
        <taxon>Actinomycetota</taxon>
        <taxon>Actinomycetes</taxon>
        <taxon>Streptosporangiales</taxon>
        <taxon>Streptosporangiaceae</taxon>
        <taxon>Bailinhaonella</taxon>
    </lineage>
</organism>
<evidence type="ECO:0000256" key="2">
    <source>
        <dbReference type="ARBA" id="ARBA00023015"/>
    </source>
</evidence>